<dbReference type="Proteomes" id="UP000594261">
    <property type="component" value="Chromosome 10"/>
</dbReference>
<dbReference type="Gramene" id="QL10p023374:mrna">
    <property type="protein sequence ID" value="QL10p023374:mrna"/>
    <property type="gene ID" value="QL10p023374"/>
</dbReference>
<dbReference type="SUPFAM" id="SSF57756">
    <property type="entry name" value="Retrovirus zinc finger-like domains"/>
    <property type="match status" value="1"/>
</dbReference>
<dbReference type="PANTHER" id="PTHR34222:SF99">
    <property type="entry name" value="PROTEIN, PUTATIVE-RELATED"/>
    <property type="match status" value="1"/>
</dbReference>
<dbReference type="PANTHER" id="PTHR34222">
    <property type="entry name" value="GAG_PRE-INTEGRS DOMAIN-CONTAINING PROTEIN"/>
    <property type="match status" value="1"/>
</dbReference>
<dbReference type="GO" id="GO:0008270">
    <property type="term" value="F:zinc ion binding"/>
    <property type="evidence" value="ECO:0007669"/>
    <property type="project" value="InterPro"/>
</dbReference>
<accession>A0A7N2MSN6</accession>
<reference evidence="1" key="2">
    <citation type="submission" date="2021-01" db="UniProtKB">
        <authorList>
            <consortium name="EnsemblPlants"/>
        </authorList>
    </citation>
    <scope>IDENTIFICATION</scope>
</reference>
<proteinExistence type="predicted"/>
<reference evidence="1 2" key="1">
    <citation type="journal article" date="2016" name="G3 (Bethesda)">
        <title>First Draft Assembly and Annotation of the Genome of a California Endemic Oak Quercus lobata Nee (Fagaceae).</title>
        <authorList>
            <person name="Sork V.L."/>
            <person name="Fitz-Gibbon S.T."/>
            <person name="Puiu D."/>
            <person name="Crepeau M."/>
            <person name="Gugger P.F."/>
            <person name="Sherman R."/>
            <person name="Stevens K."/>
            <person name="Langley C.H."/>
            <person name="Pellegrini M."/>
            <person name="Salzberg S.L."/>
        </authorList>
    </citation>
    <scope>NUCLEOTIDE SEQUENCE [LARGE SCALE GENOMIC DNA]</scope>
    <source>
        <strain evidence="1 2">cv. SW786</strain>
    </source>
</reference>
<dbReference type="InParanoid" id="A0A7N2MSN6"/>
<dbReference type="InterPro" id="IPR036875">
    <property type="entry name" value="Znf_CCHC_sf"/>
</dbReference>
<evidence type="ECO:0000313" key="2">
    <source>
        <dbReference type="Proteomes" id="UP000594261"/>
    </source>
</evidence>
<name>A0A7N2MSN6_QUELO</name>
<evidence type="ECO:0000313" key="1">
    <source>
        <dbReference type="EnsemblPlants" id="QL10p023374:mrna"/>
    </source>
</evidence>
<protein>
    <recommendedName>
        <fullName evidence="3">CCHC-type domain-containing protein</fullName>
    </recommendedName>
</protein>
<dbReference type="AlphaFoldDB" id="A0A7N2MSN6"/>
<organism evidence="1 2">
    <name type="scientific">Quercus lobata</name>
    <name type="common">Valley oak</name>
    <dbReference type="NCBI Taxonomy" id="97700"/>
    <lineage>
        <taxon>Eukaryota</taxon>
        <taxon>Viridiplantae</taxon>
        <taxon>Streptophyta</taxon>
        <taxon>Embryophyta</taxon>
        <taxon>Tracheophyta</taxon>
        <taxon>Spermatophyta</taxon>
        <taxon>Magnoliopsida</taxon>
        <taxon>eudicotyledons</taxon>
        <taxon>Gunneridae</taxon>
        <taxon>Pentapetalae</taxon>
        <taxon>rosids</taxon>
        <taxon>fabids</taxon>
        <taxon>Fagales</taxon>
        <taxon>Fagaceae</taxon>
        <taxon>Quercus</taxon>
    </lineage>
</organism>
<dbReference type="GO" id="GO:0003676">
    <property type="term" value="F:nucleic acid binding"/>
    <property type="evidence" value="ECO:0007669"/>
    <property type="project" value="InterPro"/>
</dbReference>
<dbReference type="EMBL" id="LRBV02000010">
    <property type="status" value="NOT_ANNOTATED_CDS"/>
    <property type="molecule type" value="Genomic_DNA"/>
</dbReference>
<keyword evidence="2" id="KW-1185">Reference proteome</keyword>
<dbReference type="EnsemblPlants" id="QL10p023374:mrna">
    <property type="protein sequence ID" value="QL10p023374:mrna"/>
    <property type="gene ID" value="QL10p023374"/>
</dbReference>
<evidence type="ECO:0008006" key="3">
    <source>
        <dbReference type="Google" id="ProtNLM"/>
    </source>
</evidence>
<sequence length="91" mass="9675">MQLDTVAALASALAAKNVKNFKKGRPQCTHCGAMGHVVDKCYKLHGYPLGYKFKSTRGQAAATLPPFANNVIAPEDDASGGLRALEDDWVG</sequence>